<reference evidence="1" key="1">
    <citation type="submission" date="2023-03" db="EMBL/GenBank/DDBJ databases">
        <authorList>
            <person name="Steffen K."/>
            <person name="Cardenas P."/>
        </authorList>
    </citation>
    <scope>NUCLEOTIDE SEQUENCE</scope>
</reference>
<name>A0AA35S9T1_GEOBA</name>
<protein>
    <submittedName>
        <fullName evidence="1">Uncharacterized protein</fullName>
    </submittedName>
</protein>
<accession>A0AA35S9T1</accession>
<comment type="caution">
    <text evidence="1">The sequence shown here is derived from an EMBL/GenBank/DDBJ whole genome shotgun (WGS) entry which is preliminary data.</text>
</comment>
<sequence length="34" mass="4001">MFAGGIWRQCSATTHFRRSTLFDIFDMPRPTLHC</sequence>
<dbReference type="Proteomes" id="UP001174909">
    <property type="component" value="Unassembled WGS sequence"/>
</dbReference>
<keyword evidence="2" id="KW-1185">Reference proteome</keyword>
<evidence type="ECO:0000313" key="2">
    <source>
        <dbReference type="Proteomes" id="UP001174909"/>
    </source>
</evidence>
<dbReference type="EMBL" id="CASHTH010002158">
    <property type="protein sequence ID" value="CAI8025519.1"/>
    <property type="molecule type" value="Genomic_DNA"/>
</dbReference>
<feature type="non-terminal residue" evidence="1">
    <location>
        <position position="1"/>
    </location>
</feature>
<evidence type="ECO:0000313" key="1">
    <source>
        <dbReference type="EMBL" id="CAI8025519.1"/>
    </source>
</evidence>
<organism evidence="1 2">
    <name type="scientific">Geodia barretti</name>
    <name type="common">Barrett's horny sponge</name>
    <dbReference type="NCBI Taxonomy" id="519541"/>
    <lineage>
        <taxon>Eukaryota</taxon>
        <taxon>Metazoa</taxon>
        <taxon>Porifera</taxon>
        <taxon>Demospongiae</taxon>
        <taxon>Heteroscleromorpha</taxon>
        <taxon>Tetractinellida</taxon>
        <taxon>Astrophorina</taxon>
        <taxon>Geodiidae</taxon>
        <taxon>Geodia</taxon>
    </lineage>
</organism>
<gene>
    <name evidence="1" type="ORF">GBAR_LOCUS14738</name>
</gene>
<proteinExistence type="predicted"/>
<dbReference type="AlphaFoldDB" id="A0AA35S9T1"/>